<reference evidence="8" key="1">
    <citation type="submission" date="2020-10" db="EMBL/GenBank/DDBJ databases">
        <authorList>
            <person name="Gilroy R."/>
        </authorList>
    </citation>
    <scope>NUCLEOTIDE SEQUENCE</scope>
    <source>
        <strain evidence="8">ChiSxjej2B14-6234</strain>
    </source>
</reference>
<dbReference type="GO" id="GO:0045982">
    <property type="term" value="P:negative regulation of purine nucleobase metabolic process"/>
    <property type="evidence" value="ECO:0007669"/>
    <property type="project" value="InterPro"/>
</dbReference>
<keyword evidence="3" id="KW-0238">DNA-binding</keyword>
<feature type="domain" description="Bacterial purine repressor N-terminal" evidence="7">
    <location>
        <begin position="5"/>
        <end position="74"/>
    </location>
</feature>
<feature type="domain" description="Phosphoribosyltransferase" evidence="6">
    <location>
        <begin position="124"/>
        <end position="254"/>
    </location>
</feature>
<dbReference type="Pfam" id="PF09182">
    <property type="entry name" value="PuR_N"/>
    <property type="match status" value="1"/>
</dbReference>
<evidence type="ECO:0000259" key="6">
    <source>
        <dbReference type="Pfam" id="PF00156"/>
    </source>
</evidence>
<comment type="caution">
    <text evidence="8">The sequence shown here is derived from an EMBL/GenBank/DDBJ whole genome shotgun (WGS) entry which is preliminary data.</text>
</comment>
<keyword evidence="2" id="KW-0805">Transcription regulation</keyword>
<dbReference type="Gene3D" id="3.40.50.2020">
    <property type="match status" value="1"/>
</dbReference>
<evidence type="ECO:0000313" key="9">
    <source>
        <dbReference type="Proteomes" id="UP000886887"/>
    </source>
</evidence>
<proteinExistence type="inferred from homology"/>
<evidence type="ECO:0000256" key="3">
    <source>
        <dbReference type="ARBA" id="ARBA00023125"/>
    </source>
</evidence>
<organism evidence="8 9">
    <name type="scientific">Candidatus Onthenecus intestinigallinarum</name>
    <dbReference type="NCBI Taxonomy" id="2840875"/>
    <lineage>
        <taxon>Bacteria</taxon>
        <taxon>Bacillati</taxon>
        <taxon>Bacillota</taxon>
        <taxon>Clostridia</taxon>
        <taxon>Eubacteriales</taxon>
        <taxon>Candidatus Onthenecus</taxon>
    </lineage>
</organism>
<sequence>MDRIRRNERLAAMTRILTAAPNHIFTLSHFCEMFGAAKSTLSEDIDILRDVFAQFHLGHLETVTGAAGGVRYRPILVGEEACACMQTVAQMLSSPGRVLPGGFVYMADVLSRPDLVEKMGMIMASQYYRQEPDFVLTMETKGIPVALMAAKALDVPLVIVRRDSKVYEGPAVNINYLSGSAGRVETMSLSRRAVKEGQRALIVDDFMRAGGTARGMVDMMREFAVTVVGISVVMATREPQKKRVEGVKSLLMMEQVDDAQECAVIHPSDWLLQ</sequence>
<dbReference type="InterPro" id="IPR000836">
    <property type="entry name" value="PRTase_dom"/>
</dbReference>
<reference evidence="8" key="2">
    <citation type="journal article" date="2021" name="PeerJ">
        <title>Extensive microbial diversity within the chicken gut microbiome revealed by metagenomics and culture.</title>
        <authorList>
            <person name="Gilroy R."/>
            <person name="Ravi A."/>
            <person name="Getino M."/>
            <person name="Pursley I."/>
            <person name="Horton D.L."/>
            <person name="Alikhan N.F."/>
            <person name="Baker D."/>
            <person name="Gharbi K."/>
            <person name="Hall N."/>
            <person name="Watson M."/>
            <person name="Adriaenssens E.M."/>
            <person name="Foster-Nyarko E."/>
            <person name="Jarju S."/>
            <person name="Secka A."/>
            <person name="Antonio M."/>
            <person name="Oren A."/>
            <person name="Chaudhuri R.R."/>
            <person name="La Ragione R."/>
            <person name="Hildebrand F."/>
            <person name="Pallen M.J."/>
        </authorList>
    </citation>
    <scope>NUCLEOTIDE SEQUENCE</scope>
    <source>
        <strain evidence="8">ChiSxjej2B14-6234</strain>
    </source>
</reference>
<dbReference type="InterPro" id="IPR036390">
    <property type="entry name" value="WH_DNA-bd_sf"/>
</dbReference>
<comment type="similarity">
    <text evidence="5">Belongs to the purine/pyrimidine phosphoribosyltransferase family. PurR subfamily.</text>
</comment>
<dbReference type="CDD" id="cd06223">
    <property type="entry name" value="PRTases_typeI"/>
    <property type="match status" value="1"/>
</dbReference>
<accession>A0A9D0ZBD3</accession>
<comment type="subunit">
    <text evidence="1">Homodimer.</text>
</comment>
<evidence type="ECO:0000256" key="1">
    <source>
        <dbReference type="ARBA" id="ARBA00011738"/>
    </source>
</evidence>
<dbReference type="GO" id="GO:0003677">
    <property type="term" value="F:DNA binding"/>
    <property type="evidence" value="ECO:0007669"/>
    <property type="project" value="UniProtKB-KW"/>
</dbReference>
<dbReference type="PANTHER" id="PTHR43864">
    <property type="entry name" value="HYPOXANTHINE/GUANINE PHOSPHORIBOSYLTRANSFERASE"/>
    <property type="match status" value="1"/>
</dbReference>
<gene>
    <name evidence="8" type="primary">purR</name>
    <name evidence="8" type="ORF">IAB73_09520</name>
</gene>
<dbReference type="GO" id="GO:0045892">
    <property type="term" value="P:negative regulation of DNA-templated transcription"/>
    <property type="evidence" value="ECO:0007669"/>
    <property type="project" value="InterPro"/>
</dbReference>
<evidence type="ECO:0000256" key="5">
    <source>
        <dbReference type="ARBA" id="ARBA00049656"/>
    </source>
</evidence>
<protein>
    <submittedName>
        <fullName evidence="8">Pur operon repressor</fullName>
    </submittedName>
</protein>
<dbReference type="AlphaFoldDB" id="A0A9D0ZBD3"/>
<dbReference type="InterPro" id="IPR015265">
    <property type="entry name" value="PuR_N"/>
</dbReference>
<dbReference type="InterPro" id="IPR036388">
    <property type="entry name" value="WH-like_DNA-bd_sf"/>
</dbReference>
<dbReference type="SUPFAM" id="SSF46785">
    <property type="entry name" value="Winged helix' DNA-binding domain"/>
    <property type="match status" value="1"/>
</dbReference>
<evidence type="ECO:0000256" key="4">
    <source>
        <dbReference type="ARBA" id="ARBA00023163"/>
    </source>
</evidence>
<dbReference type="InterPro" id="IPR050118">
    <property type="entry name" value="Pur/Pyrimidine_PRTase"/>
</dbReference>
<keyword evidence="4" id="KW-0804">Transcription</keyword>
<dbReference type="EMBL" id="DVFJ01000036">
    <property type="protein sequence ID" value="HIQ72429.1"/>
    <property type="molecule type" value="Genomic_DNA"/>
</dbReference>
<evidence type="ECO:0000259" key="7">
    <source>
        <dbReference type="Pfam" id="PF09182"/>
    </source>
</evidence>
<dbReference type="Pfam" id="PF00156">
    <property type="entry name" value="Pribosyltran"/>
    <property type="match status" value="1"/>
</dbReference>
<evidence type="ECO:0000256" key="2">
    <source>
        <dbReference type="ARBA" id="ARBA00023015"/>
    </source>
</evidence>
<dbReference type="Proteomes" id="UP000886887">
    <property type="component" value="Unassembled WGS sequence"/>
</dbReference>
<dbReference type="PANTHER" id="PTHR43864:SF2">
    <property type="entry name" value="PUR OPERON REPRESSOR"/>
    <property type="match status" value="1"/>
</dbReference>
<dbReference type="Gene3D" id="1.10.10.10">
    <property type="entry name" value="Winged helix-like DNA-binding domain superfamily/Winged helix DNA-binding domain"/>
    <property type="match status" value="1"/>
</dbReference>
<dbReference type="InterPro" id="IPR010078">
    <property type="entry name" value="PurR_Bsub"/>
</dbReference>
<name>A0A9D0ZBD3_9FIRM</name>
<dbReference type="SUPFAM" id="SSF53271">
    <property type="entry name" value="PRTase-like"/>
    <property type="match status" value="1"/>
</dbReference>
<evidence type="ECO:0000313" key="8">
    <source>
        <dbReference type="EMBL" id="HIQ72429.1"/>
    </source>
</evidence>
<dbReference type="NCBIfam" id="TIGR01743">
    <property type="entry name" value="purR_Bsub"/>
    <property type="match status" value="1"/>
</dbReference>
<dbReference type="InterPro" id="IPR029057">
    <property type="entry name" value="PRTase-like"/>
</dbReference>